<dbReference type="RefSeq" id="WP_033393365.1">
    <property type="nucleotide sequence ID" value="NZ_FWXV01000001.1"/>
</dbReference>
<dbReference type="EMBL" id="FWXV01000001">
    <property type="protein sequence ID" value="SMC61507.1"/>
    <property type="molecule type" value="Genomic_DNA"/>
</dbReference>
<dbReference type="AlphaFoldDB" id="A0A1Y5X1A1"/>
<dbReference type="SMART" id="SM01130">
    <property type="entry name" value="DHDPS"/>
    <property type="match status" value="1"/>
</dbReference>
<evidence type="ECO:0000313" key="5">
    <source>
        <dbReference type="EMBL" id="SMC61507.1"/>
    </source>
</evidence>
<dbReference type="InterPro" id="IPR002220">
    <property type="entry name" value="DapA-like"/>
</dbReference>
<dbReference type="CDD" id="cd00408">
    <property type="entry name" value="DHDPS-like"/>
    <property type="match status" value="1"/>
</dbReference>
<name>A0A1Y5X1A1_KIBAR</name>
<sequence length="299" mass="31962">MDALRSVVLINATPFDENGGVATDDYARVLDHAVTAGIGAVTPNGNTSEFYSLTPDELDTALAVTVETVKGRALVVAGVGHELDRAIRMAKAAHDAGAEAVMVHQPVHPYMSEDGWVEYHRAIADAVPSLGVVCYLRSPHIGPSAVHRLAVECPNVAGVKYAVPDAIAFADIITQTAFGGAERLVWVCGLAESWAPFFWVAGAEGFTTGLGNVAPELSLQLFDQLDAGNPGSAMQLWRKLKPFEDLRARHGNAYNVSAVKEALAQLEMCRRDVRPPISELPEAERAEVGKILRDWGIGG</sequence>
<dbReference type="InterPro" id="IPR013785">
    <property type="entry name" value="Aldolase_TIM"/>
</dbReference>
<feature type="active site" description="Schiff-base intermediate with substrate" evidence="3">
    <location>
        <position position="160"/>
    </location>
</feature>
<gene>
    <name evidence="5" type="ORF">SAMN05661093_00929</name>
</gene>
<dbReference type="OrthoDB" id="9778880at2"/>
<organism evidence="5 6">
    <name type="scientific">Kibdelosporangium aridum</name>
    <dbReference type="NCBI Taxonomy" id="2030"/>
    <lineage>
        <taxon>Bacteria</taxon>
        <taxon>Bacillati</taxon>
        <taxon>Actinomycetota</taxon>
        <taxon>Actinomycetes</taxon>
        <taxon>Pseudonocardiales</taxon>
        <taxon>Pseudonocardiaceae</taxon>
        <taxon>Kibdelosporangium</taxon>
    </lineage>
</organism>
<evidence type="ECO:0000256" key="3">
    <source>
        <dbReference type="PIRSR" id="PIRSR001365-1"/>
    </source>
</evidence>
<dbReference type="Pfam" id="PF00701">
    <property type="entry name" value="DHDPS"/>
    <property type="match status" value="1"/>
</dbReference>
<dbReference type="PANTHER" id="PTHR12128:SF19">
    <property type="entry name" value="5-DEHYDRO-4-DEOXYGLUCARATE DEHYDRATASE 2-RELATED"/>
    <property type="match status" value="1"/>
</dbReference>
<reference evidence="5 6" key="1">
    <citation type="submission" date="2017-04" db="EMBL/GenBank/DDBJ databases">
        <authorList>
            <person name="Afonso C.L."/>
            <person name="Miller P.J."/>
            <person name="Scott M.A."/>
            <person name="Spackman E."/>
            <person name="Goraichik I."/>
            <person name="Dimitrov K.M."/>
            <person name="Suarez D.L."/>
            <person name="Swayne D.E."/>
        </authorList>
    </citation>
    <scope>NUCLEOTIDE SEQUENCE [LARGE SCALE GENOMIC DNA]</scope>
    <source>
        <strain evidence="5 6">DSM 43828</strain>
    </source>
</reference>
<dbReference type="PIRSF" id="PIRSF001365">
    <property type="entry name" value="DHDPS"/>
    <property type="match status" value="1"/>
</dbReference>
<comment type="similarity">
    <text evidence="2">Belongs to the DapA family.</text>
</comment>
<keyword evidence="6" id="KW-1185">Reference proteome</keyword>
<protein>
    <submittedName>
        <fullName evidence="5">4-hydroxy-tetrahydrodipicolinate synthase</fullName>
    </submittedName>
</protein>
<keyword evidence="1 2" id="KW-0456">Lyase</keyword>
<feature type="active site" description="Proton donor/acceptor" evidence="3">
    <location>
        <position position="135"/>
    </location>
</feature>
<dbReference type="PANTHER" id="PTHR12128">
    <property type="entry name" value="DIHYDRODIPICOLINATE SYNTHASE"/>
    <property type="match status" value="1"/>
</dbReference>
<accession>A0A1Y5X1A1</accession>
<feature type="binding site" evidence="4">
    <location>
        <position position="47"/>
    </location>
    <ligand>
        <name>pyruvate</name>
        <dbReference type="ChEBI" id="CHEBI:15361"/>
    </ligand>
</feature>
<dbReference type="GO" id="GO:0008840">
    <property type="term" value="F:4-hydroxy-tetrahydrodipicolinate synthase activity"/>
    <property type="evidence" value="ECO:0007669"/>
    <property type="project" value="TreeGrafter"/>
</dbReference>
<dbReference type="Proteomes" id="UP000192674">
    <property type="component" value="Unassembled WGS sequence"/>
</dbReference>
<evidence type="ECO:0000256" key="1">
    <source>
        <dbReference type="ARBA" id="ARBA00023239"/>
    </source>
</evidence>
<dbReference type="Gene3D" id="3.20.20.70">
    <property type="entry name" value="Aldolase class I"/>
    <property type="match status" value="1"/>
</dbReference>
<evidence type="ECO:0000256" key="2">
    <source>
        <dbReference type="PIRNR" id="PIRNR001365"/>
    </source>
</evidence>
<proteinExistence type="inferred from homology"/>
<dbReference type="SUPFAM" id="SSF51569">
    <property type="entry name" value="Aldolase"/>
    <property type="match status" value="1"/>
</dbReference>
<evidence type="ECO:0000256" key="4">
    <source>
        <dbReference type="PIRSR" id="PIRSR001365-2"/>
    </source>
</evidence>
<evidence type="ECO:0000313" key="6">
    <source>
        <dbReference type="Proteomes" id="UP000192674"/>
    </source>
</evidence>